<name>A0A418R0N6_9BACT</name>
<dbReference type="PANTHER" id="PTHR36440">
    <property type="entry name" value="PUTATIVE (AFU_ORTHOLOGUE AFUA_8G07350)-RELATED"/>
    <property type="match status" value="1"/>
</dbReference>
<dbReference type="EMBL" id="QYCN01000010">
    <property type="protein sequence ID" value="RIY10983.1"/>
    <property type="molecule type" value="Genomic_DNA"/>
</dbReference>
<dbReference type="PANTHER" id="PTHR36440:SF1">
    <property type="entry name" value="PUTATIVE (AFU_ORTHOLOGUE AFUA_8G07350)-RELATED"/>
    <property type="match status" value="1"/>
</dbReference>
<gene>
    <name evidence="2" type="ORF">D0T11_08195</name>
</gene>
<evidence type="ECO:0000313" key="3">
    <source>
        <dbReference type="Proteomes" id="UP000284250"/>
    </source>
</evidence>
<proteinExistence type="predicted"/>
<dbReference type="OrthoDB" id="1423961at2"/>
<accession>A0A418R0N6</accession>
<dbReference type="InterPro" id="IPR014710">
    <property type="entry name" value="RmlC-like_jellyroll"/>
</dbReference>
<evidence type="ECO:0000259" key="1">
    <source>
        <dbReference type="Pfam" id="PF07883"/>
    </source>
</evidence>
<dbReference type="Gene3D" id="2.60.120.10">
    <property type="entry name" value="Jelly Rolls"/>
    <property type="match status" value="1"/>
</dbReference>
<dbReference type="SUPFAM" id="SSF51182">
    <property type="entry name" value="RmlC-like cupins"/>
    <property type="match status" value="1"/>
</dbReference>
<dbReference type="InterPro" id="IPR011051">
    <property type="entry name" value="RmlC_Cupin_sf"/>
</dbReference>
<dbReference type="InterPro" id="IPR053146">
    <property type="entry name" value="QDO-like"/>
</dbReference>
<sequence>MKHKIVLKDEGQKLNILGDHQQIKLTGKDTNGRFLAIYQDNSPNTQIPMHVHQNEDEVYKIVEGEVEFTVGEKKSVLKSGDTIFLPKNIPHAWKVVGKSNAKVYLDIFPSGLEDMFEELSKLPAGPPDFPQIAVICRRYGISFV</sequence>
<organism evidence="2 3">
    <name type="scientific">Hymenobacter rubripertinctus</name>
    <dbReference type="NCBI Taxonomy" id="2029981"/>
    <lineage>
        <taxon>Bacteria</taxon>
        <taxon>Pseudomonadati</taxon>
        <taxon>Bacteroidota</taxon>
        <taxon>Cytophagia</taxon>
        <taxon>Cytophagales</taxon>
        <taxon>Hymenobacteraceae</taxon>
        <taxon>Hymenobacter</taxon>
    </lineage>
</organism>
<comment type="caution">
    <text evidence="2">The sequence shown here is derived from an EMBL/GenBank/DDBJ whole genome shotgun (WGS) entry which is preliminary data.</text>
</comment>
<dbReference type="RefSeq" id="WP_119655301.1">
    <property type="nucleotide sequence ID" value="NZ_JBHUOI010000009.1"/>
</dbReference>
<reference evidence="2 3" key="1">
    <citation type="submission" date="2019-01" db="EMBL/GenBank/DDBJ databases">
        <title>Hymenobacter humicola sp. nov., isolated from soils in Antarctica.</title>
        <authorList>
            <person name="Sedlacek I."/>
            <person name="Holochova P."/>
            <person name="Kralova S."/>
            <person name="Pantucek R."/>
            <person name="Stankova E."/>
            <person name="Vrbovska V."/>
            <person name="Kristofova L."/>
            <person name="Svec P."/>
            <person name="Busse H.-J."/>
        </authorList>
    </citation>
    <scope>NUCLEOTIDE SEQUENCE [LARGE SCALE GENOMIC DNA]</scope>
    <source>
        <strain evidence="2 3">CCM 8852</strain>
    </source>
</reference>
<dbReference type="InterPro" id="IPR013096">
    <property type="entry name" value="Cupin_2"/>
</dbReference>
<feature type="domain" description="Cupin type-2" evidence="1">
    <location>
        <begin position="43"/>
        <end position="107"/>
    </location>
</feature>
<protein>
    <submittedName>
        <fullName evidence="2">Cupin domain-containing protein</fullName>
    </submittedName>
</protein>
<dbReference type="AlphaFoldDB" id="A0A418R0N6"/>
<evidence type="ECO:0000313" key="2">
    <source>
        <dbReference type="EMBL" id="RIY10983.1"/>
    </source>
</evidence>
<dbReference type="Proteomes" id="UP000284250">
    <property type="component" value="Unassembled WGS sequence"/>
</dbReference>
<dbReference type="Pfam" id="PF07883">
    <property type="entry name" value="Cupin_2"/>
    <property type="match status" value="1"/>
</dbReference>
<keyword evidence="3" id="KW-1185">Reference proteome</keyword>